<dbReference type="InParanoid" id="A0C1D6"/>
<feature type="chain" id="PRO_5002622813" description="Reelin domain-containing protein" evidence="1">
    <location>
        <begin position="32"/>
        <end position="146"/>
    </location>
</feature>
<proteinExistence type="predicted"/>
<name>A0C1D6_PARTE</name>
<dbReference type="KEGG" id="ptm:GSPATT00034079001"/>
<gene>
    <name evidence="2" type="ORF">GSPATT00034079001</name>
</gene>
<evidence type="ECO:0008006" key="4">
    <source>
        <dbReference type="Google" id="ProtNLM"/>
    </source>
</evidence>
<evidence type="ECO:0000313" key="2">
    <source>
        <dbReference type="EMBL" id="CAK64603.1"/>
    </source>
</evidence>
<keyword evidence="1" id="KW-0732">Signal</keyword>
<dbReference type="AlphaFoldDB" id="A0C1D6"/>
<organism evidence="2 3">
    <name type="scientific">Paramecium tetraurelia</name>
    <dbReference type="NCBI Taxonomy" id="5888"/>
    <lineage>
        <taxon>Eukaryota</taxon>
        <taxon>Sar</taxon>
        <taxon>Alveolata</taxon>
        <taxon>Ciliophora</taxon>
        <taxon>Intramacronucleata</taxon>
        <taxon>Oligohymenophorea</taxon>
        <taxon>Peniculida</taxon>
        <taxon>Parameciidae</taxon>
        <taxon>Paramecium</taxon>
    </lineage>
</organism>
<dbReference type="GeneID" id="5017785"/>
<evidence type="ECO:0000313" key="3">
    <source>
        <dbReference type="Proteomes" id="UP000000600"/>
    </source>
</evidence>
<keyword evidence="3" id="KW-1185">Reference proteome</keyword>
<feature type="signal peptide" evidence="1">
    <location>
        <begin position="1"/>
        <end position="31"/>
    </location>
</feature>
<dbReference type="HOGENOM" id="CLU_1781026_0_0_1"/>
<dbReference type="EMBL" id="CT868032">
    <property type="protein sequence ID" value="CAK64603.1"/>
    <property type="molecule type" value="Genomic_DNA"/>
</dbReference>
<accession>A0C1D6</accession>
<evidence type="ECO:0000256" key="1">
    <source>
        <dbReference type="SAM" id="SignalP"/>
    </source>
</evidence>
<dbReference type="RefSeq" id="XP_001432001.1">
    <property type="nucleotide sequence ID" value="XM_001431964.1"/>
</dbReference>
<protein>
    <recommendedName>
        <fullName evidence="4">Reelin domain-containing protein</fullName>
    </recommendedName>
</protein>
<dbReference type="Proteomes" id="UP000000600">
    <property type="component" value="Unassembled WGS sequence"/>
</dbReference>
<sequence length="146" mass="17041">MKNQAEQTSIQNEKFSIFAILVLLQLQYLSSLNFDDPNCMKYLNKFNKLNPNDGLGDIYLVTNSNNAKISLRFIDADLFNDPIYFGFIKEDGKTDDQVCLKLKLWQYTSNKYSDPLKITDLTIIPSNNSEKQWRYYSFIQVQNQIS</sequence>
<reference evidence="2 3" key="1">
    <citation type="journal article" date="2006" name="Nature">
        <title>Global trends of whole-genome duplications revealed by the ciliate Paramecium tetraurelia.</title>
        <authorList>
            <consortium name="Genoscope"/>
            <person name="Aury J.-M."/>
            <person name="Jaillon O."/>
            <person name="Duret L."/>
            <person name="Noel B."/>
            <person name="Jubin C."/>
            <person name="Porcel B.M."/>
            <person name="Segurens B."/>
            <person name="Daubin V."/>
            <person name="Anthouard V."/>
            <person name="Aiach N."/>
            <person name="Arnaiz O."/>
            <person name="Billaut A."/>
            <person name="Beisson J."/>
            <person name="Blanc I."/>
            <person name="Bouhouche K."/>
            <person name="Camara F."/>
            <person name="Duharcourt S."/>
            <person name="Guigo R."/>
            <person name="Gogendeau D."/>
            <person name="Katinka M."/>
            <person name="Keller A.-M."/>
            <person name="Kissmehl R."/>
            <person name="Klotz C."/>
            <person name="Koll F."/>
            <person name="Le Moue A."/>
            <person name="Lepere C."/>
            <person name="Malinsky S."/>
            <person name="Nowacki M."/>
            <person name="Nowak J.K."/>
            <person name="Plattner H."/>
            <person name="Poulain J."/>
            <person name="Ruiz F."/>
            <person name="Serrano V."/>
            <person name="Zagulski M."/>
            <person name="Dessen P."/>
            <person name="Betermier M."/>
            <person name="Weissenbach J."/>
            <person name="Scarpelli C."/>
            <person name="Schachter V."/>
            <person name="Sperling L."/>
            <person name="Meyer E."/>
            <person name="Cohen J."/>
            <person name="Wincker P."/>
        </authorList>
    </citation>
    <scope>NUCLEOTIDE SEQUENCE [LARGE SCALE GENOMIC DNA]</scope>
    <source>
        <strain evidence="2 3">Stock d4-2</strain>
    </source>
</reference>